<evidence type="ECO:0000259" key="4">
    <source>
        <dbReference type="Pfam" id="PF13458"/>
    </source>
</evidence>
<accession>A0A1Y1QA70</accession>
<keyword evidence="2 3" id="KW-0732">Signal</keyword>
<sequence>MKSKNKMYVTIAGILSLLSSLLPSVQAEDGVTDTEIIIGGVLDLEGRSSGLGLGMKAGIEAALQNQTVAGRKVRFLPANDSYTPDKAVAATQQLIEQKVLLFAGNVGTPTAKVVLPLLEAQQIPAVGFFTGAGLLRPGKGDIINFRASYVQETKRVIDAALQNGVKPTEVCAYVQNDAYGMAGVQGIKEALQGKEGTAETLAAIDKVLTLQGDDVPRNGIAPIGAYTRNTFIAREGYDSLKAWETSHNTRCKLIVSVGTYEAIARFIAYANSKAEPWIFSAVSFTGADDFRKTLNKFTIKDRIIMTQVVPLPDSELPIVQEARNTLGKDYGYVSQEGYIVGKLLLHGLRKLETDNKPITRANLLTTFKGQQFDLGGLNMNFTNDNQGSDFVVMTQYSPDKWQALQDSAWKTWLAPQQKTPQADK</sequence>
<organism evidence="5 6">
    <name type="scientific">Thiothrix lacustris</name>
    <dbReference type="NCBI Taxonomy" id="525917"/>
    <lineage>
        <taxon>Bacteria</taxon>
        <taxon>Pseudomonadati</taxon>
        <taxon>Pseudomonadota</taxon>
        <taxon>Gammaproteobacteria</taxon>
        <taxon>Thiotrichales</taxon>
        <taxon>Thiotrichaceae</taxon>
        <taxon>Thiothrix</taxon>
    </lineage>
</organism>
<dbReference type="PANTHER" id="PTHR47235">
    <property type="entry name" value="BLR6548 PROTEIN"/>
    <property type="match status" value="1"/>
</dbReference>
<dbReference type="EMBL" id="MTEJ01000591">
    <property type="protein sequence ID" value="OQX01281.1"/>
    <property type="molecule type" value="Genomic_DNA"/>
</dbReference>
<dbReference type="CDD" id="cd19978">
    <property type="entry name" value="PBP1_ABC_ligand_binding-like"/>
    <property type="match status" value="1"/>
</dbReference>
<dbReference type="SUPFAM" id="SSF53822">
    <property type="entry name" value="Periplasmic binding protein-like I"/>
    <property type="match status" value="1"/>
</dbReference>
<dbReference type="Pfam" id="PF13458">
    <property type="entry name" value="Peripla_BP_6"/>
    <property type="match status" value="1"/>
</dbReference>
<dbReference type="InterPro" id="IPR028082">
    <property type="entry name" value="Peripla_BP_I"/>
</dbReference>
<gene>
    <name evidence="5" type="ORF">BWK73_46640</name>
</gene>
<feature type="domain" description="Leucine-binding protein" evidence="4">
    <location>
        <begin position="36"/>
        <end position="197"/>
    </location>
</feature>
<feature type="chain" id="PRO_5013163790" evidence="3">
    <location>
        <begin position="28"/>
        <end position="424"/>
    </location>
</feature>
<dbReference type="Gene3D" id="3.40.50.2300">
    <property type="match status" value="2"/>
</dbReference>
<dbReference type="AlphaFoldDB" id="A0A1Y1QA70"/>
<protein>
    <submittedName>
        <fullName evidence="5">Branched-chain amino acid ABC transporter substrate-binding protein</fullName>
    </submittedName>
</protein>
<evidence type="ECO:0000313" key="6">
    <source>
        <dbReference type="Proteomes" id="UP000192491"/>
    </source>
</evidence>
<dbReference type="STRING" id="1123401.GCA_000621325_03509"/>
<dbReference type="InterPro" id="IPR028081">
    <property type="entry name" value="Leu-bd"/>
</dbReference>
<dbReference type="PANTHER" id="PTHR47235:SF1">
    <property type="entry name" value="BLR6548 PROTEIN"/>
    <property type="match status" value="1"/>
</dbReference>
<reference evidence="5 6" key="1">
    <citation type="submission" date="2017-01" db="EMBL/GenBank/DDBJ databases">
        <title>Novel large sulfur bacteria in the metagenomes of groundwater-fed chemosynthetic microbial mats in the Lake Huron basin.</title>
        <authorList>
            <person name="Sharrar A.M."/>
            <person name="Flood B.E."/>
            <person name="Bailey J.V."/>
            <person name="Jones D.S."/>
            <person name="Biddanda B."/>
            <person name="Ruberg S.A."/>
            <person name="Marcus D.N."/>
            <person name="Dick G.J."/>
        </authorList>
    </citation>
    <scope>NUCLEOTIDE SEQUENCE [LARGE SCALE GENOMIC DNA]</scope>
    <source>
        <strain evidence="5">A8</strain>
    </source>
</reference>
<evidence type="ECO:0000256" key="2">
    <source>
        <dbReference type="ARBA" id="ARBA00022729"/>
    </source>
</evidence>
<evidence type="ECO:0000256" key="3">
    <source>
        <dbReference type="SAM" id="SignalP"/>
    </source>
</evidence>
<evidence type="ECO:0000256" key="1">
    <source>
        <dbReference type="ARBA" id="ARBA00010062"/>
    </source>
</evidence>
<comment type="caution">
    <text evidence="5">The sequence shown here is derived from an EMBL/GenBank/DDBJ whole genome shotgun (WGS) entry which is preliminary data.</text>
</comment>
<dbReference type="Proteomes" id="UP000192491">
    <property type="component" value="Unassembled WGS sequence"/>
</dbReference>
<name>A0A1Y1QA70_9GAMM</name>
<evidence type="ECO:0000313" key="5">
    <source>
        <dbReference type="EMBL" id="OQX01281.1"/>
    </source>
</evidence>
<comment type="similarity">
    <text evidence="1">Belongs to the leucine-binding protein family.</text>
</comment>
<feature type="signal peptide" evidence="3">
    <location>
        <begin position="1"/>
        <end position="27"/>
    </location>
</feature>
<proteinExistence type="inferred from homology"/>